<keyword evidence="11" id="KW-1185">Reference proteome</keyword>
<protein>
    <submittedName>
        <fullName evidence="10">Cytochrome P450</fullName>
    </submittedName>
</protein>
<evidence type="ECO:0000256" key="9">
    <source>
        <dbReference type="PIRSR" id="PIRSR602401-1"/>
    </source>
</evidence>
<keyword evidence="4 9" id="KW-0349">Heme</keyword>
<dbReference type="PANTHER" id="PTHR46300">
    <property type="entry name" value="P450, PUTATIVE (EUROFUNG)-RELATED-RELATED"/>
    <property type="match status" value="1"/>
</dbReference>
<evidence type="ECO:0000256" key="3">
    <source>
        <dbReference type="ARBA" id="ARBA00010617"/>
    </source>
</evidence>
<dbReference type="InterPro" id="IPR002401">
    <property type="entry name" value="Cyt_P450_E_grp-I"/>
</dbReference>
<dbReference type="PRINTS" id="PR00463">
    <property type="entry name" value="EP450I"/>
</dbReference>
<dbReference type="GO" id="GO:0016705">
    <property type="term" value="F:oxidoreductase activity, acting on paired donors, with incorporation or reduction of molecular oxygen"/>
    <property type="evidence" value="ECO:0007669"/>
    <property type="project" value="InterPro"/>
</dbReference>
<keyword evidence="8" id="KW-0503">Monooxygenase</keyword>
<evidence type="ECO:0000256" key="7">
    <source>
        <dbReference type="ARBA" id="ARBA00023004"/>
    </source>
</evidence>
<evidence type="ECO:0000256" key="8">
    <source>
        <dbReference type="ARBA" id="ARBA00023033"/>
    </source>
</evidence>
<evidence type="ECO:0000256" key="5">
    <source>
        <dbReference type="ARBA" id="ARBA00022723"/>
    </source>
</evidence>
<dbReference type="Pfam" id="PF00067">
    <property type="entry name" value="p450"/>
    <property type="match status" value="1"/>
</dbReference>
<dbReference type="InParanoid" id="A0A0H2S9B9"/>
<dbReference type="GO" id="GO:0020037">
    <property type="term" value="F:heme binding"/>
    <property type="evidence" value="ECO:0007669"/>
    <property type="project" value="InterPro"/>
</dbReference>
<comment type="cofactor">
    <cofactor evidence="1 9">
        <name>heme</name>
        <dbReference type="ChEBI" id="CHEBI:30413"/>
    </cofactor>
</comment>
<comment type="pathway">
    <text evidence="2">Secondary metabolite biosynthesis.</text>
</comment>
<dbReference type="AlphaFoldDB" id="A0A0H2S9B9"/>
<keyword evidence="5 9" id="KW-0479">Metal-binding</keyword>
<dbReference type="EMBL" id="KQ085959">
    <property type="protein sequence ID" value="KLO13426.1"/>
    <property type="molecule type" value="Genomic_DNA"/>
</dbReference>
<dbReference type="InterPro" id="IPR050364">
    <property type="entry name" value="Cytochrome_P450_fung"/>
</dbReference>
<evidence type="ECO:0000256" key="1">
    <source>
        <dbReference type="ARBA" id="ARBA00001971"/>
    </source>
</evidence>
<proteinExistence type="inferred from homology"/>
<dbReference type="InterPro" id="IPR001128">
    <property type="entry name" value="Cyt_P450"/>
</dbReference>
<dbReference type="CDD" id="cd11065">
    <property type="entry name" value="CYP64-like"/>
    <property type="match status" value="1"/>
</dbReference>
<dbReference type="Gene3D" id="1.10.630.10">
    <property type="entry name" value="Cytochrome P450"/>
    <property type="match status" value="1"/>
</dbReference>
<evidence type="ECO:0000256" key="6">
    <source>
        <dbReference type="ARBA" id="ARBA00023002"/>
    </source>
</evidence>
<evidence type="ECO:0000256" key="4">
    <source>
        <dbReference type="ARBA" id="ARBA00022617"/>
    </source>
</evidence>
<reference evidence="10 11" key="1">
    <citation type="submission" date="2015-04" db="EMBL/GenBank/DDBJ databases">
        <title>Complete genome sequence of Schizopora paradoxa KUC8140, a cosmopolitan wood degrader in East Asia.</title>
        <authorList>
            <consortium name="DOE Joint Genome Institute"/>
            <person name="Min B."/>
            <person name="Park H."/>
            <person name="Jang Y."/>
            <person name="Kim J.-J."/>
            <person name="Kim K.H."/>
            <person name="Pangilinan J."/>
            <person name="Lipzen A."/>
            <person name="Riley R."/>
            <person name="Grigoriev I.V."/>
            <person name="Spatafora J.W."/>
            <person name="Choi I.-G."/>
        </authorList>
    </citation>
    <scope>NUCLEOTIDE SEQUENCE [LARGE SCALE GENOMIC DNA]</scope>
    <source>
        <strain evidence="10 11">KUC8140</strain>
    </source>
</reference>
<dbReference type="GO" id="GO:0005506">
    <property type="term" value="F:iron ion binding"/>
    <property type="evidence" value="ECO:0007669"/>
    <property type="project" value="InterPro"/>
</dbReference>
<dbReference type="InterPro" id="IPR036396">
    <property type="entry name" value="Cyt_P450_sf"/>
</dbReference>
<sequence>MHNHRERADSSVVVMWDLTRTKSTDYAIGSVAALVLLHYIRNRKRDGSSLPLPPGPPRLPIIGNLHQMPLSHLWEKAVEWGKQYGDIIYVENAGDSTLIINSYEVAVELLTKRSAIYSSRPHMVMNNELLDWGWPTTALPYGDALRRHRGYLHRFFQTSEALNYYELQGREVCVMLNGLLTSPGDYASHIRRLPGAVILRNVYGYEVQTVDDPMVKLGEKVMRLGGQARLYFFLNHLPWLKHLPAWFPGVTFPKVAKEGRALTSSFKIEPHERAKKEFIEGTGKECMTSILLEENMREDGSVHDEVNISNAASVAYLAGSDTSVTATMTFILAMLKNPDKQRRAQEEIDAVIGSDRLPDISDWGSLPYVQAVCTETLRWEPVLPFALPHRLDEEDEYKGYRIPKGTMVLPNVWAISRDPKRYSDPLSFKPERWIPGATGEPVPTPRPQDYVFGFGRRVCSGQNWAEHIFFLTAASILAAFNIEKAIGPDGKEIPPNDDFVPGVTRTLGPSQCRITPRSDKAASLVRQAYSLLS</sequence>
<feature type="binding site" description="axial binding residue" evidence="9">
    <location>
        <position position="459"/>
    </location>
    <ligand>
        <name>heme</name>
        <dbReference type="ChEBI" id="CHEBI:30413"/>
    </ligand>
    <ligandPart>
        <name>Fe</name>
        <dbReference type="ChEBI" id="CHEBI:18248"/>
    </ligandPart>
</feature>
<dbReference type="OrthoDB" id="1055148at2759"/>
<keyword evidence="7 9" id="KW-0408">Iron</keyword>
<evidence type="ECO:0000313" key="10">
    <source>
        <dbReference type="EMBL" id="KLO13426.1"/>
    </source>
</evidence>
<dbReference type="SUPFAM" id="SSF48264">
    <property type="entry name" value="Cytochrome P450"/>
    <property type="match status" value="1"/>
</dbReference>
<keyword evidence="6" id="KW-0560">Oxidoreductase</keyword>
<organism evidence="10 11">
    <name type="scientific">Schizopora paradoxa</name>
    <dbReference type="NCBI Taxonomy" id="27342"/>
    <lineage>
        <taxon>Eukaryota</taxon>
        <taxon>Fungi</taxon>
        <taxon>Dikarya</taxon>
        <taxon>Basidiomycota</taxon>
        <taxon>Agaricomycotina</taxon>
        <taxon>Agaricomycetes</taxon>
        <taxon>Hymenochaetales</taxon>
        <taxon>Schizoporaceae</taxon>
        <taxon>Schizopora</taxon>
    </lineage>
</organism>
<dbReference type="GO" id="GO:0004497">
    <property type="term" value="F:monooxygenase activity"/>
    <property type="evidence" value="ECO:0007669"/>
    <property type="project" value="UniProtKB-KW"/>
</dbReference>
<accession>A0A0H2S9B9</accession>
<evidence type="ECO:0000313" key="11">
    <source>
        <dbReference type="Proteomes" id="UP000053477"/>
    </source>
</evidence>
<dbReference type="Proteomes" id="UP000053477">
    <property type="component" value="Unassembled WGS sequence"/>
</dbReference>
<name>A0A0H2S9B9_9AGAM</name>
<gene>
    <name evidence="10" type="ORF">SCHPADRAFT_360383</name>
</gene>
<evidence type="ECO:0000256" key="2">
    <source>
        <dbReference type="ARBA" id="ARBA00005179"/>
    </source>
</evidence>
<dbReference type="STRING" id="27342.A0A0H2S9B9"/>
<dbReference type="PANTHER" id="PTHR46300:SF7">
    <property type="entry name" value="P450, PUTATIVE (EUROFUNG)-RELATED"/>
    <property type="match status" value="1"/>
</dbReference>
<comment type="similarity">
    <text evidence="3">Belongs to the cytochrome P450 family.</text>
</comment>